<gene>
    <name evidence="2" type="ORF">GX662_05455</name>
</gene>
<evidence type="ECO:0000256" key="1">
    <source>
        <dbReference type="ARBA" id="ARBA00022490"/>
    </source>
</evidence>
<evidence type="ECO:0000313" key="2">
    <source>
        <dbReference type="EMBL" id="NLD31692.1"/>
    </source>
</evidence>
<proteinExistence type="predicted"/>
<feature type="non-terminal residue" evidence="2">
    <location>
        <position position="77"/>
    </location>
</feature>
<reference evidence="2 3" key="1">
    <citation type="journal article" date="2020" name="Biotechnol. Biofuels">
        <title>New insights from the biogas microbiome by comprehensive genome-resolved metagenomics of nearly 1600 species originating from multiple anaerobic digesters.</title>
        <authorList>
            <person name="Campanaro S."/>
            <person name="Treu L."/>
            <person name="Rodriguez-R L.M."/>
            <person name="Kovalovszki A."/>
            <person name="Ziels R.M."/>
            <person name="Maus I."/>
            <person name="Zhu X."/>
            <person name="Kougias P.G."/>
            <person name="Basile A."/>
            <person name="Luo G."/>
            <person name="Schluter A."/>
            <person name="Konstantinidis K.T."/>
            <person name="Angelidaki I."/>
        </authorList>
    </citation>
    <scope>NUCLEOTIDE SEQUENCE [LARGE SCALE GENOMIC DNA]</scope>
    <source>
        <strain evidence="2">AS07pgkLD_105</strain>
    </source>
</reference>
<dbReference type="EMBL" id="JAAZCD010000125">
    <property type="protein sequence ID" value="NLD31692.1"/>
    <property type="molecule type" value="Genomic_DNA"/>
</dbReference>
<dbReference type="PIRSF" id="PIRSF031653">
    <property type="entry name" value="UCP031653"/>
    <property type="match status" value="1"/>
</dbReference>
<dbReference type="RefSeq" id="WP_276645391.1">
    <property type="nucleotide sequence ID" value="NZ_JAAZCD010000125.1"/>
</dbReference>
<dbReference type="Proteomes" id="UP000589373">
    <property type="component" value="Unassembled WGS sequence"/>
</dbReference>
<name>A0A847D3N6_9LACT</name>
<organism evidence="2 3">
    <name type="scientific">Trichococcus flocculiformis</name>
    <dbReference type="NCBI Taxonomy" id="82803"/>
    <lineage>
        <taxon>Bacteria</taxon>
        <taxon>Bacillati</taxon>
        <taxon>Bacillota</taxon>
        <taxon>Bacilli</taxon>
        <taxon>Lactobacillales</taxon>
        <taxon>Carnobacteriaceae</taxon>
        <taxon>Trichococcus</taxon>
    </lineage>
</organism>
<evidence type="ECO:0000313" key="3">
    <source>
        <dbReference type="Proteomes" id="UP000589373"/>
    </source>
</evidence>
<keyword evidence="1" id="KW-0963">Cytoplasm</keyword>
<dbReference type="AlphaFoldDB" id="A0A847D3N6"/>
<comment type="caution">
    <text evidence="2">The sequence shown here is derived from an EMBL/GenBank/DDBJ whole genome shotgun (WGS) entry which is preliminary data.</text>
</comment>
<dbReference type="Pfam" id="PF09902">
    <property type="entry name" value="DUF2129"/>
    <property type="match status" value="1"/>
</dbReference>
<protein>
    <submittedName>
        <fullName evidence="2">YlbG family protein</fullName>
    </submittedName>
</protein>
<accession>A0A847D3N6</accession>
<dbReference type="InterPro" id="IPR016979">
    <property type="entry name" value="DUF2129"/>
</dbReference>
<sequence length="77" mass="9258">MSLEVTKRQGIVVWVYTLRQIKNLKRYGYIHYVSNRMKYVLLYVDQEEAQTTAEKLNSLHFVRKVEVSHRPELDMTL</sequence>